<evidence type="ECO:0000313" key="2">
    <source>
        <dbReference type="EMBL" id="MBX50237.1"/>
    </source>
</evidence>
<evidence type="ECO:0000256" key="1">
    <source>
        <dbReference type="SAM" id="Phobius"/>
    </source>
</evidence>
<keyword evidence="1" id="KW-0812">Transmembrane</keyword>
<reference evidence="2" key="1">
    <citation type="submission" date="2018-02" db="EMBL/GenBank/DDBJ databases">
        <title>Rhizophora mucronata_Transcriptome.</title>
        <authorList>
            <person name="Meera S.P."/>
            <person name="Sreeshan A."/>
            <person name="Augustine A."/>
        </authorList>
    </citation>
    <scope>NUCLEOTIDE SEQUENCE</scope>
    <source>
        <tissue evidence="2">Leaf</tissue>
    </source>
</reference>
<keyword evidence="1" id="KW-0472">Membrane</keyword>
<dbReference type="AlphaFoldDB" id="A0A2P2P6A5"/>
<protein>
    <submittedName>
        <fullName evidence="2">Uncharacterized protein</fullName>
    </submittedName>
</protein>
<feature type="transmembrane region" description="Helical" evidence="1">
    <location>
        <begin position="34"/>
        <end position="54"/>
    </location>
</feature>
<proteinExistence type="predicted"/>
<accession>A0A2P2P6A5</accession>
<name>A0A2P2P6A5_RHIMU</name>
<sequence>MLCALLSRNIVKLDPVHCSPDAGNPKNSKHERTLSLVFLFYSSLLTIITLRISVK</sequence>
<organism evidence="2">
    <name type="scientific">Rhizophora mucronata</name>
    <name type="common">Asiatic mangrove</name>
    <dbReference type="NCBI Taxonomy" id="61149"/>
    <lineage>
        <taxon>Eukaryota</taxon>
        <taxon>Viridiplantae</taxon>
        <taxon>Streptophyta</taxon>
        <taxon>Embryophyta</taxon>
        <taxon>Tracheophyta</taxon>
        <taxon>Spermatophyta</taxon>
        <taxon>Magnoliopsida</taxon>
        <taxon>eudicotyledons</taxon>
        <taxon>Gunneridae</taxon>
        <taxon>Pentapetalae</taxon>
        <taxon>rosids</taxon>
        <taxon>fabids</taxon>
        <taxon>Malpighiales</taxon>
        <taxon>Rhizophoraceae</taxon>
        <taxon>Rhizophora</taxon>
    </lineage>
</organism>
<dbReference type="EMBL" id="GGEC01069753">
    <property type="protein sequence ID" value="MBX50237.1"/>
    <property type="molecule type" value="Transcribed_RNA"/>
</dbReference>
<keyword evidence="1" id="KW-1133">Transmembrane helix</keyword>